<accession>A0ABN9XY88</accession>
<sequence>MACRSGDQWQHVLALLREIWTVSLELGVVCHDVGVTAWEMGGQWRRSLSLLREAVRLRLEPNAEICGNAVCVCEAETRPASGRMASLPPEGLRRARGARHAGWPPGFRGLASASGADGQTEHFGWAG</sequence>
<protein>
    <submittedName>
        <fullName evidence="2">Uncharacterized protein</fullName>
    </submittedName>
</protein>
<comment type="caution">
    <text evidence="2">The sequence shown here is derived from an EMBL/GenBank/DDBJ whole genome shotgun (WGS) entry which is preliminary data.</text>
</comment>
<feature type="chain" id="PRO_5045470997" evidence="1">
    <location>
        <begin position="26"/>
        <end position="127"/>
    </location>
</feature>
<evidence type="ECO:0000313" key="3">
    <source>
        <dbReference type="Proteomes" id="UP001189429"/>
    </source>
</evidence>
<keyword evidence="3" id="KW-1185">Reference proteome</keyword>
<gene>
    <name evidence="2" type="ORF">PCOR1329_LOCUS79624</name>
</gene>
<evidence type="ECO:0000313" key="2">
    <source>
        <dbReference type="EMBL" id="CAK0903269.1"/>
    </source>
</evidence>
<dbReference type="Proteomes" id="UP001189429">
    <property type="component" value="Unassembled WGS sequence"/>
</dbReference>
<proteinExistence type="predicted"/>
<organism evidence="2 3">
    <name type="scientific">Prorocentrum cordatum</name>
    <dbReference type="NCBI Taxonomy" id="2364126"/>
    <lineage>
        <taxon>Eukaryota</taxon>
        <taxon>Sar</taxon>
        <taxon>Alveolata</taxon>
        <taxon>Dinophyceae</taxon>
        <taxon>Prorocentrales</taxon>
        <taxon>Prorocentraceae</taxon>
        <taxon>Prorocentrum</taxon>
    </lineage>
</organism>
<name>A0ABN9XY88_9DINO</name>
<feature type="signal peptide" evidence="1">
    <location>
        <begin position="1"/>
        <end position="25"/>
    </location>
</feature>
<evidence type="ECO:0000256" key="1">
    <source>
        <dbReference type="SAM" id="SignalP"/>
    </source>
</evidence>
<dbReference type="EMBL" id="CAUYUJ010021193">
    <property type="protein sequence ID" value="CAK0903269.1"/>
    <property type="molecule type" value="Genomic_DNA"/>
</dbReference>
<reference evidence="2" key="1">
    <citation type="submission" date="2023-10" db="EMBL/GenBank/DDBJ databases">
        <authorList>
            <person name="Chen Y."/>
            <person name="Shah S."/>
            <person name="Dougan E. K."/>
            <person name="Thang M."/>
            <person name="Chan C."/>
        </authorList>
    </citation>
    <scope>NUCLEOTIDE SEQUENCE [LARGE SCALE GENOMIC DNA]</scope>
</reference>
<keyword evidence="1" id="KW-0732">Signal</keyword>